<protein>
    <recommendedName>
        <fullName evidence="3">Reverse transcriptase domain-containing protein</fullName>
    </recommendedName>
</protein>
<reference evidence="2" key="1">
    <citation type="submission" date="2013-02" db="EMBL/GenBank/DDBJ databases">
        <authorList>
            <person name="Hughes D."/>
        </authorList>
    </citation>
    <scope>NUCLEOTIDE SEQUENCE</scope>
    <source>
        <strain>Durham</strain>
        <strain evidence="2">NC isolate 2 -- Noor lab</strain>
    </source>
</reference>
<evidence type="ECO:0000313" key="1">
    <source>
        <dbReference type="EnsemblMetazoa" id="MESCA003916-PA"/>
    </source>
</evidence>
<dbReference type="Proteomes" id="UP000015102">
    <property type="component" value="Unassembled WGS sequence"/>
</dbReference>
<dbReference type="AlphaFoldDB" id="T1GK97"/>
<sequence>MKCPGSDGILAEMLKSGGDIPAEHIHEIITDIWRTDILPADWNESIVFPIFKKGDSKECKNYWGISILNTAYKILSRTLCERLKPYITTINGPYQCDFMPGKEMTKFPQLK</sequence>
<dbReference type="EMBL" id="CAQQ02151593">
    <property type="status" value="NOT_ANNOTATED_CDS"/>
    <property type="molecule type" value="Genomic_DNA"/>
</dbReference>
<keyword evidence="2" id="KW-1185">Reference proteome</keyword>
<dbReference type="STRING" id="36166.T1GK97"/>
<dbReference type="EnsemblMetazoa" id="MESCA003916-RA">
    <property type="protein sequence ID" value="MESCA003916-PA"/>
    <property type="gene ID" value="MESCA003916"/>
</dbReference>
<organism evidence="1 2">
    <name type="scientific">Megaselia scalaris</name>
    <name type="common">Humpbacked fly</name>
    <name type="synonym">Phora scalaris</name>
    <dbReference type="NCBI Taxonomy" id="36166"/>
    <lineage>
        <taxon>Eukaryota</taxon>
        <taxon>Metazoa</taxon>
        <taxon>Ecdysozoa</taxon>
        <taxon>Arthropoda</taxon>
        <taxon>Hexapoda</taxon>
        <taxon>Insecta</taxon>
        <taxon>Pterygota</taxon>
        <taxon>Neoptera</taxon>
        <taxon>Endopterygota</taxon>
        <taxon>Diptera</taxon>
        <taxon>Brachycera</taxon>
        <taxon>Muscomorpha</taxon>
        <taxon>Platypezoidea</taxon>
        <taxon>Phoridae</taxon>
        <taxon>Megaseliini</taxon>
        <taxon>Megaselia</taxon>
    </lineage>
</organism>
<dbReference type="OMA" id="ADWNESI"/>
<name>T1GK97_MEGSC</name>
<proteinExistence type="predicted"/>
<dbReference type="PANTHER" id="PTHR19446">
    <property type="entry name" value="REVERSE TRANSCRIPTASES"/>
    <property type="match status" value="1"/>
</dbReference>
<accession>T1GK97</accession>
<evidence type="ECO:0008006" key="3">
    <source>
        <dbReference type="Google" id="ProtNLM"/>
    </source>
</evidence>
<dbReference type="HOGENOM" id="CLU_2161242_0_0_1"/>
<dbReference type="EMBL" id="CAQQ02151592">
    <property type="status" value="NOT_ANNOTATED_CDS"/>
    <property type="molecule type" value="Genomic_DNA"/>
</dbReference>
<evidence type="ECO:0000313" key="2">
    <source>
        <dbReference type="Proteomes" id="UP000015102"/>
    </source>
</evidence>
<reference evidence="1" key="2">
    <citation type="submission" date="2015-06" db="UniProtKB">
        <authorList>
            <consortium name="EnsemblMetazoa"/>
        </authorList>
    </citation>
    <scope>IDENTIFICATION</scope>
</reference>